<sequence length="87" mass="10231">MVLEQQPTLELLFEQLGLPSDEASIDQFAKDHQLPSDVILPEADFWTQGQSSFLREHWHQDDEWIVIIDKLNQMLHVEDDKNPKHPE</sequence>
<name>A0A2T1J1H4_ACIRA</name>
<comment type="caution">
    <text evidence="1">The sequence shown here is derived from an EMBL/GenBank/DDBJ whole genome shotgun (WGS) entry which is preliminary data.</text>
</comment>
<evidence type="ECO:0000313" key="2">
    <source>
        <dbReference type="Proteomes" id="UP000314285"/>
    </source>
</evidence>
<organism evidence="1 2">
    <name type="scientific">Acinetobacter radioresistens</name>
    <dbReference type="NCBI Taxonomy" id="40216"/>
    <lineage>
        <taxon>Bacteria</taxon>
        <taxon>Pseudomonadati</taxon>
        <taxon>Pseudomonadota</taxon>
        <taxon>Gammaproteobacteria</taxon>
        <taxon>Moraxellales</taxon>
        <taxon>Moraxellaceae</taxon>
        <taxon>Acinetobacter</taxon>
    </lineage>
</organism>
<evidence type="ECO:0000313" key="1">
    <source>
        <dbReference type="EMBL" id="TNX86601.1"/>
    </source>
</evidence>
<dbReference type="KEGG" id="arj:DOM24_12450"/>
<dbReference type="GeneID" id="56306905"/>
<reference evidence="1 2" key="1">
    <citation type="submission" date="2019-06" db="EMBL/GenBank/DDBJ databases">
        <title>Genome of Acinetobacter radioresistens APH1, a phenol degrading strain.</title>
        <authorList>
            <person name="Liu Y."/>
        </authorList>
    </citation>
    <scope>NUCLEOTIDE SEQUENCE [LARGE SCALE GENOMIC DNA]</scope>
    <source>
        <strain evidence="1 2">APH1</strain>
    </source>
</reference>
<dbReference type="AlphaFoldDB" id="A0A2T1J1H4"/>
<dbReference type="EMBL" id="VFBM01000010">
    <property type="protein sequence ID" value="TNX86601.1"/>
    <property type="molecule type" value="Genomic_DNA"/>
</dbReference>
<dbReference type="STRING" id="40216.GCA_001917365_01577"/>
<dbReference type="Pfam" id="PF10982">
    <property type="entry name" value="DUF2789"/>
    <property type="match status" value="1"/>
</dbReference>
<gene>
    <name evidence="1" type="ORF">FHY67_12000</name>
</gene>
<dbReference type="InterPro" id="IPR021250">
    <property type="entry name" value="DUF2789"/>
</dbReference>
<protein>
    <submittedName>
        <fullName evidence="1">DUF2789 domain-containing protein</fullName>
    </submittedName>
</protein>
<dbReference type="RefSeq" id="WP_005018415.1">
    <property type="nucleotide sequence ID" value="NZ_BKHE01000056.1"/>
</dbReference>
<dbReference type="InterPro" id="IPR038086">
    <property type="entry name" value="DUF2789_sf"/>
</dbReference>
<dbReference type="Proteomes" id="UP000314285">
    <property type="component" value="Unassembled WGS sequence"/>
</dbReference>
<dbReference type="Gene3D" id="1.10.10.1130">
    <property type="entry name" value="Uncharacterised protein PF10982, DUF2789"/>
    <property type="match status" value="1"/>
</dbReference>
<accession>A0A2T1J1H4</accession>
<proteinExistence type="predicted"/>